<dbReference type="VEuPathDB" id="GiardiaDB:QR46_0180"/>
<keyword evidence="5 11" id="KW-0418">Kinase</keyword>
<dbReference type="EC" id="2.7.11.1" evidence="1"/>
<evidence type="ECO:0000256" key="8">
    <source>
        <dbReference type="SAM" id="Coils"/>
    </source>
</evidence>
<name>A0A132P1K1_GIAIN</name>
<feature type="region of interest" description="Disordered" evidence="9">
    <location>
        <begin position="1249"/>
        <end position="1279"/>
    </location>
</feature>
<evidence type="ECO:0000256" key="3">
    <source>
        <dbReference type="ARBA" id="ARBA00022679"/>
    </source>
</evidence>
<protein>
    <recommendedName>
        <fullName evidence="1">non-specific serine/threonine protein kinase</fullName>
        <ecNumber evidence="1">2.7.11.1</ecNumber>
    </recommendedName>
</protein>
<dbReference type="GO" id="GO:0005634">
    <property type="term" value="C:nucleus"/>
    <property type="evidence" value="ECO:0007669"/>
    <property type="project" value="TreeGrafter"/>
</dbReference>
<organism evidence="11 12">
    <name type="scientific">Giardia duodenalis assemblage B</name>
    <dbReference type="NCBI Taxonomy" id="1394984"/>
    <lineage>
        <taxon>Eukaryota</taxon>
        <taxon>Metamonada</taxon>
        <taxon>Diplomonadida</taxon>
        <taxon>Hexamitidae</taxon>
        <taxon>Giardiinae</taxon>
        <taxon>Giardia</taxon>
    </lineage>
</organism>
<evidence type="ECO:0000256" key="6">
    <source>
        <dbReference type="ARBA" id="ARBA00022840"/>
    </source>
</evidence>
<comment type="caution">
    <text evidence="11">The sequence shown here is derived from an EMBL/GenBank/DDBJ whole genome shotgun (WGS) entry which is preliminary data.</text>
</comment>
<dbReference type="GO" id="GO:0005524">
    <property type="term" value="F:ATP binding"/>
    <property type="evidence" value="ECO:0007669"/>
    <property type="project" value="UniProtKB-UniRule"/>
</dbReference>
<keyword evidence="2" id="KW-0723">Serine/threonine-protein kinase</keyword>
<dbReference type="InterPro" id="IPR011009">
    <property type="entry name" value="Kinase-like_dom_sf"/>
</dbReference>
<dbReference type="SUPFAM" id="SSF56112">
    <property type="entry name" value="Protein kinase-like (PK-like)"/>
    <property type="match status" value="1"/>
</dbReference>
<dbReference type="InterPro" id="IPR008271">
    <property type="entry name" value="Ser/Thr_kinase_AS"/>
</dbReference>
<dbReference type="InterPro" id="IPR000719">
    <property type="entry name" value="Prot_kinase_dom"/>
</dbReference>
<dbReference type="Proteomes" id="UP000070089">
    <property type="component" value="Unassembled WGS sequence"/>
</dbReference>
<evidence type="ECO:0000256" key="9">
    <source>
        <dbReference type="SAM" id="MobiDB-lite"/>
    </source>
</evidence>
<dbReference type="PROSITE" id="PS50011">
    <property type="entry name" value="PROTEIN_KINASE_DOM"/>
    <property type="match status" value="1"/>
</dbReference>
<sequence length="1702" mass="190177">MKLFKKKMARRHQADTSTADYTQYRQEFPEIPFDRYRITQHVGKGAFSKVFLAYTPEFQRRAIKRIRLTAKPHQLLKEIEFLRRLEGKSHIVQIKEIRFSDATLQTTVITSYSDTDDFKSVILDFTPREIQAYMRSILTALSHLEKLKIIHRDIKPGNFLFERKTGKGLLIDFGLAQTLREVREFPLLRGQSKSRKGVIHINLDRLMRQSNQYLTDLTAQGEETYYTARMSLKEGQTVPATHVTGSNTATSTNVVRPNDDTAERLPIAGYINKDHSTFRPLPPSAHSGTHGYRAPEILVPVRNQDCKIDSWSVGVILIQILTGKTSLFRGNPTVDIYEILAIRSIIGTDRFIQGMSRLKADFSLTAGAPMPQAIALEELAEWYNPDLLAVLPASCFDLCRKLLEFDPESRLSATEALSHPFLAMDENLLPNYRFQDGAHSKSLLSFTGYANATNSQDSMNREEETLQALRKRGSEIAERLGLCRVTSETLADEYSTMSPQSMIPLPRDLRKQAMKSVQKFALDKTVQGPSGIIVERSKTSDYSFPSNSSVQDLSSCGGVTLSRPRLAAAPGSHARHCAIDAAMRQKIAYYKEKGIRVTLDDLHREVLDQQWEIANKDKETFERAVRATAVRRRLDPWVQPLKALDKELRICQKDVRKAAEEYRRAVLSLGIIDLENKATDEGHQRRISAGLDGEKDKLDTKGEQGRAQLSGVAGIAVTAPGAGTFTNYHSYLSALVPSPNALKTAVNIKLASDAKIQVAKTMDVKTVESFYYPKYYAINRIRTHRLLNFIVKSELAQTAALDTGNSIGVSGVTTCTNHLTKTLATVIATKAWDAVHSNSSKNIITREKSQSVYDLTMKAAKIASVSHRLALSGPDAWEAKGESFFLSPNSRLGMIEIKADECKFRVHDFNTKILQHQHHASQCQFIIQERTGFLSKIAQLEESIRNKINANAEQIRILQGTLKSSSGKNETIQEEINYLTAQKEQQEAAISKFAAVVADNKTLIAQHKESYANLTSELSVMIANKNEWVKEHKQIYERDIKDADYSFGEEHEHLLENFSDCWSETISVSDEGAEARPAFKPFGVYNPSELQEPYFTSMDEMKAALRQQDAAMDRRKSRREQRRRLECLIAKRRDPVLEQLRQMNDDIQTARAELLDSMITGEGISPGLTGATDKTKHNSLMPKQALSVSPSMLAQAVAIKSLAAKYATVMGFFTKHTLSGAYFTTSEPGRTRQPAEIGLLSFRNGNITGETQQAGGNTKRAPSTGPGARGNTTIGGMSANASINPGAARASAGGLSNDNKQLHALKPYARNALAYISQQLEVERKAHALLTLISSPYGRYLMPFHKILSDGAPFPSGARSNSFYIMCSKSDLFIPAELQEAILTLQNLSERYFRTSVGRKDLYLIAAACQTELDLRAQNATNTNNPNNANNELQHLGLSRRPPNLDYMLLLQGKLNNLIPYFEDTRSTSAISGLNKSATHRSLADPGRTSQRYPQTCKYIQTILEQVMRRFVAMPGVLSGLYEECIEGISNIKGRILEAVVIELINILQTGSTENIDRARGGCSFYENNVMLLRCLHLLQTAINTLGAGTVFEILRGLVYPVTLLRGAGFINGVEKTQKPIAESDNSDKKPRKFNYLTEEDVESVARMVSKPENITGSFDASLLQKIDDSNARRRLLLQTQYGGRHHLNAIKQRKRRAEIYF</sequence>
<dbReference type="Gene3D" id="3.30.200.20">
    <property type="entry name" value="Phosphorylase Kinase, domain 1"/>
    <property type="match status" value="1"/>
</dbReference>
<evidence type="ECO:0000256" key="7">
    <source>
        <dbReference type="PROSITE-ProRule" id="PRU10141"/>
    </source>
</evidence>
<proteinExistence type="predicted"/>
<keyword evidence="8" id="KW-0175">Coiled coil</keyword>
<feature type="compositionally biased region" description="Polar residues" evidence="9">
    <location>
        <begin position="1270"/>
        <end position="1279"/>
    </location>
</feature>
<dbReference type="Pfam" id="PF00069">
    <property type="entry name" value="Pkinase"/>
    <property type="match status" value="2"/>
</dbReference>
<gene>
    <name evidence="11" type="ORF">QR46_0180</name>
</gene>
<dbReference type="PROSITE" id="PS00107">
    <property type="entry name" value="PROTEIN_KINASE_ATP"/>
    <property type="match status" value="1"/>
</dbReference>
<reference evidence="11 12" key="1">
    <citation type="journal article" date="2015" name="Mol. Biochem. Parasitol.">
        <title>Identification of polymorphic genes for use in assemblage B genotyping assays through comparative genomics of multiple assemblage B Giardia duodenalis isolates.</title>
        <authorList>
            <person name="Wielinga C."/>
            <person name="Thompson R.C."/>
            <person name="Monis P."/>
            <person name="Ryan U."/>
        </authorList>
    </citation>
    <scope>NUCLEOTIDE SEQUENCE [LARGE SCALE GENOMIC DNA]</scope>
    <source>
        <strain evidence="11 12">BAH15c1</strain>
    </source>
</reference>
<evidence type="ECO:0000256" key="5">
    <source>
        <dbReference type="ARBA" id="ARBA00022777"/>
    </source>
</evidence>
<keyword evidence="6 7" id="KW-0067">ATP-binding</keyword>
<dbReference type="PROSITE" id="PS00108">
    <property type="entry name" value="PROTEIN_KINASE_ST"/>
    <property type="match status" value="1"/>
</dbReference>
<keyword evidence="4 7" id="KW-0547">Nucleotide-binding</keyword>
<evidence type="ECO:0000256" key="4">
    <source>
        <dbReference type="ARBA" id="ARBA00022741"/>
    </source>
</evidence>
<dbReference type="InterPro" id="IPR017441">
    <property type="entry name" value="Protein_kinase_ATP_BS"/>
</dbReference>
<dbReference type="SMART" id="SM00220">
    <property type="entry name" value="S_TKc"/>
    <property type="match status" value="1"/>
</dbReference>
<evidence type="ECO:0000256" key="1">
    <source>
        <dbReference type="ARBA" id="ARBA00012513"/>
    </source>
</evidence>
<evidence type="ECO:0000259" key="10">
    <source>
        <dbReference type="PROSITE" id="PS50011"/>
    </source>
</evidence>
<feature type="domain" description="Protein kinase" evidence="10">
    <location>
        <begin position="36"/>
        <end position="422"/>
    </location>
</feature>
<evidence type="ECO:0000313" key="11">
    <source>
        <dbReference type="EMBL" id="KWX15862.1"/>
    </source>
</evidence>
<dbReference type="EMBL" id="JXTI01000002">
    <property type="protein sequence ID" value="KWX15862.1"/>
    <property type="molecule type" value="Genomic_DNA"/>
</dbReference>
<evidence type="ECO:0000256" key="2">
    <source>
        <dbReference type="ARBA" id="ARBA00022527"/>
    </source>
</evidence>
<dbReference type="GO" id="GO:0004674">
    <property type="term" value="F:protein serine/threonine kinase activity"/>
    <property type="evidence" value="ECO:0007669"/>
    <property type="project" value="UniProtKB-KW"/>
</dbReference>
<keyword evidence="3" id="KW-0808">Transferase</keyword>
<accession>A0A132P1K1</accession>
<dbReference type="PANTHER" id="PTHR44167:SF23">
    <property type="entry name" value="CDC7 KINASE, ISOFORM A-RELATED"/>
    <property type="match status" value="1"/>
</dbReference>
<dbReference type="PANTHER" id="PTHR44167">
    <property type="entry name" value="OVARIAN-SPECIFIC SERINE/THREONINE-PROTEIN KINASE LOK-RELATED"/>
    <property type="match status" value="1"/>
</dbReference>
<feature type="coiled-coil region" evidence="8">
    <location>
        <begin position="452"/>
        <end position="479"/>
    </location>
</feature>
<dbReference type="Gene3D" id="1.10.510.10">
    <property type="entry name" value="Transferase(Phosphotransferase) domain 1"/>
    <property type="match status" value="1"/>
</dbReference>
<dbReference type="OrthoDB" id="10020333at2759"/>
<evidence type="ECO:0000313" key="12">
    <source>
        <dbReference type="Proteomes" id="UP000070089"/>
    </source>
</evidence>
<feature type="binding site" evidence="7">
    <location>
        <position position="64"/>
    </location>
    <ligand>
        <name>ATP</name>
        <dbReference type="ChEBI" id="CHEBI:30616"/>
    </ligand>
</feature>
<dbReference type="GO" id="GO:0044773">
    <property type="term" value="P:mitotic DNA damage checkpoint signaling"/>
    <property type="evidence" value="ECO:0007669"/>
    <property type="project" value="TreeGrafter"/>
</dbReference>